<dbReference type="PANTHER" id="PTHR33116:SF78">
    <property type="entry name" value="OS12G0587133 PROTEIN"/>
    <property type="match status" value="1"/>
</dbReference>
<keyword evidence="2" id="KW-1185">Reference proteome</keyword>
<dbReference type="Proteomes" id="UP000541444">
    <property type="component" value="Unassembled WGS sequence"/>
</dbReference>
<comment type="caution">
    <text evidence="1">The sequence shown here is derived from an EMBL/GenBank/DDBJ whole genome shotgun (WGS) entry which is preliminary data.</text>
</comment>
<sequence>MPKPISEEGPSNYQEQADSDVTPVKLINKDVLICLDQAMPSDGTAETNRSAYDSEIPHQLLKETAVIKLQAALKWENMVDDVERDSALIAQGMLAVSLKASLLVQNILGVITKRGEQEFLEDLAEPCTMMPGYPNSKVGLAEINYHIVENYTTKFTHVQSRINEDLIGLIPSIASAEKNLMLSVQPSSEKVKLAVFGLSRDSSPGPNGLKTIISLFGFGVGNLLEKYLGISLVQGRVSKAIVAPLIENIRPRAAGWSGKLLFFQSRVVLVKSILTSLPIYNMAIYKWPIAAIKEGEKILRNFLWSGDSAKKKYLTIKWAKVCKDPREGGIGIHKLKDINTAMLMKLGWAFLNDQDPWAIFLRAKFQNKEGLLTQYYKNSSIWIGLKEALVSVKANSKWIIGSGKDIDFWRGCWGSDIAIIDLLGILADIWKHCTTKFCQIIHQNSWSTPSEVVDLLASLGIDLNSIILNNSDIDIRVWKHSPHGLFLVQSVFHYSSSHNPKV</sequence>
<dbReference type="PANTHER" id="PTHR33116">
    <property type="entry name" value="REVERSE TRANSCRIPTASE ZINC-BINDING DOMAIN-CONTAINING PROTEIN-RELATED-RELATED"/>
    <property type="match status" value="1"/>
</dbReference>
<organism evidence="1 2">
    <name type="scientific">Kingdonia uniflora</name>
    <dbReference type="NCBI Taxonomy" id="39325"/>
    <lineage>
        <taxon>Eukaryota</taxon>
        <taxon>Viridiplantae</taxon>
        <taxon>Streptophyta</taxon>
        <taxon>Embryophyta</taxon>
        <taxon>Tracheophyta</taxon>
        <taxon>Spermatophyta</taxon>
        <taxon>Magnoliopsida</taxon>
        <taxon>Ranunculales</taxon>
        <taxon>Circaeasteraceae</taxon>
        <taxon>Kingdonia</taxon>
    </lineage>
</organism>
<evidence type="ECO:0000313" key="1">
    <source>
        <dbReference type="EMBL" id="KAF6166471.1"/>
    </source>
</evidence>
<evidence type="ECO:0000313" key="2">
    <source>
        <dbReference type="Proteomes" id="UP000541444"/>
    </source>
</evidence>
<dbReference type="OrthoDB" id="1434716at2759"/>
<accession>A0A7J7NGV3</accession>
<protein>
    <submittedName>
        <fullName evidence="1">Uncharacterized protein</fullName>
    </submittedName>
</protein>
<reference evidence="1 2" key="1">
    <citation type="journal article" date="2020" name="IScience">
        <title>Genome Sequencing of the Endangered Kingdonia uniflora (Circaeasteraceae, Ranunculales) Reveals Potential Mechanisms of Evolutionary Specialization.</title>
        <authorList>
            <person name="Sun Y."/>
            <person name="Deng T."/>
            <person name="Zhang A."/>
            <person name="Moore M.J."/>
            <person name="Landis J.B."/>
            <person name="Lin N."/>
            <person name="Zhang H."/>
            <person name="Zhang X."/>
            <person name="Huang J."/>
            <person name="Zhang X."/>
            <person name="Sun H."/>
            <person name="Wang H."/>
        </authorList>
    </citation>
    <scope>NUCLEOTIDE SEQUENCE [LARGE SCALE GENOMIC DNA]</scope>
    <source>
        <strain evidence="1">TB1705</strain>
        <tissue evidence="1">Leaf</tissue>
    </source>
</reference>
<gene>
    <name evidence="1" type="ORF">GIB67_038208</name>
</gene>
<proteinExistence type="predicted"/>
<name>A0A7J7NGV3_9MAGN</name>
<dbReference type="AlphaFoldDB" id="A0A7J7NGV3"/>
<dbReference type="EMBL" id="JACGCM010000790">
    <property type="protein sequence ID" value="KAF6166471.1"/>
    <property type="molecule type" value="Genomic_DNA"/>
</dbReference>